<gene>
    <name evidence="1" type="ORF">KHC33_14195</name>
</gene>
<accession>A0A8E7B0Z0</accession>
<sequence>MEIVFAASASREFERLPRDLQILFLSHFEKIQSLQPRRHLKYGIPFHVEKVTREARIIYEIREETLYILHCFEDHKDYEHWYNSYR</sequence>
<proteinExistence type="predicted"/>
<dbReference type="KEGG" id="mrtj:KHC33_14195"/>
<dbReference type="AlphaFoldDB" id="A0A8E7B0Z0"/>
<dbReference type="EMBL" id="CP075546">
    <property type="protein sequence ID" value="QVV88458.1"/>
    <property type="molecule type" value="Genomic_DNA"/>
</dbReference>
<evidence type="ECO:0000313" key="2">
    <source>
        <dbReference type="Proteomes" id="UP000680656"/>
    </source>
</evidence>
<protein>
    <submittedName>
        <fullName evidence="1">Uncharacterized protein</fullName>
    </submittedName>
</protein>
<dbReference type="Proteomes" id="UP000680656">
    <property type="component" value="Chromosome"/>
</dbReference>
<dbReference type="GeneID" id="65098357"/>
<keyword evidence="2" id="KW-1185">Reference proteome</keyword>
<dbReference type="RefSeq" id="WP_214419267.1">
    <property type="nucleotide sequence ID" value="NZ_CP075546.1"/>
</dbReference>
<evidence type="ECO:0000313" key="1">
    <source>
        <dbReference type="EMBL" id="QVV88458.1"/>
    </source>
</evidence>
<organism evidence="1 2">
    <name type="scientific">Methanospirillum purgamenti</name>
    <dbReference type="NCBI Taxonomy" id="2834276"/>
    <lineage>
        <taxon>Archaea</taxon>
        <taxon>Methanobacteriati</taxon>
        <taxon>Methanobacteriota</taxon>
        <taxon>Stenosarchaea group</taxon>
        <taxon>Methanomicrobia</taxon>
        <taxon>Methanomicrobiales</taxon>
        <taxon>Methanospirillaceae</taxon>
        <taxon>Methanospirillum</taxon>
    </lineage>
</organism>
<reference evidence="1 2" key="1">
    <citation type="submission" date="2021-05" db="EMBL/GenBank/DDBJ databases">
        <title>A novel Methanospirillum isolate from a pyrite-forming mixed culture.</title>
        <authorList>
            <person name="Bunk B."/>
            <person name="Sproer C."/>
            <person name="Spring S."/>
            <person name="Pester M."/>
        </authorList>
    </citation>
    <scope>NUCLEOTIDE SEQUENCE [LARGE SCALE GENOMIC DNA]</scope>
    <source>
        <strain evidence="1 2">J.3.6.1-F.2.7.3</strain>
    </source>
</reference>
<name>A0A8E7B0Z0_9EURY</name>